<dbReference type="AlphaFoldDB" id="A0A2P5Y210"/>
<evidence type="ECO:0000313" key="4">
    <source>
        <dbReference type="EMBL" id="PPS09640.1"/>
    </source>
</evidence>
<keyword evidence="2" id="KW-0813">Transport</keyword>
<evidence type="ECO:0000256" key="1">
    <source>
        <dbReference type="ARBA" id="ARBA00010394"/>
    </source>
</evidence>
<dbReference type="Gene3D" id="1.25.10.10">
    <property type="entry name" value="Leucine-rich Repeat Variant"/>
    <property type="match status" value="1"/>
</dbReference>
<proteinExistence type="inferred from homology"/>
<reference evidence="4 5" key="1">
    <citation type="submission" date="2015-01" db="EMBL/GenBank/DDBJ databases">
        <title>Genome of allotetraploid Gossypium barbadense reveals genomic plasticity and fiber elongation in cotton evolution.</title>
        <authorList>
            <person name="Chen X."/>
            <person name="Liu X."/>
            <person name="Zhao B."/>
            <person name="Zheng H."/>
            <person name="Hu Y."/>
            <person name="Lu G."/>
            <person name="Yang C."/>
            <person name="Chen J."/>
            <person name="Shan C."/>
            <person name="Zhang L."/>
            <person name="Zhou Y."/>
            <person name="Wang L."/>
            <person name="Guo W."/>
            <person name="Bai Y."/>
            <person name="Ruan J."/>
            <person name="Shangguan X."/>
            <person name="Mao Y."/>
            <person name="Jiang J."/>
            <person name="Zhu Y."/>
            <person name="Lei J."/>
            <person name="Kang H."/>
            <person name="Chen S."/>
            <person name="He X."/>
            <person name="Wang R."/>
            <person name="Wang Y."/>
            <person name="Chen J."/>
            <person name="Wang L."/>
            <person name="Yu S."/>
            <person name="Wang B."/>
            <person name="Wei J."/>
            <person name="Song S."/>
            <person name="Lu X."/>
            <person name="Gao Z."/>
            <person name="Gu W."/>
            <person name="Deng X."/>
            <person name="Ma D."/>
            <person name="Wang S."/>
            <person name="Liang W."/>
            <person name="Fang L."/>
            <person name="Cai C."/>
            <person name="Zhu X."/>
            <person name="Zhou B."/>
            <person name="Zhang Y."/>
            <person name="Chen Z."/>
            <person name="Xu S."/>
            <person name="Zhu R."/>
            <person name="Wang S."/>
            <person name="Zhang T."/>
            <person name="Zhao G."/>
        </authorList>
    </citation>
    <scope>NUCLEOTIDE SEQUENCE [LARGE SCALE GENOMIC DNA]</scope>
    <source>
        <strain evidence="5">cv. Xinhai21</strain>
        <tissue evidence="4">Leaf</tissue>
    </source>
</reference>
<comment type="similarity">
    <text evidence="1">Belongs to the importin alpha family.</text>
</comment>
<sequence length="135" mass="14730">MVSGDTKDGCGGGSDNKIVGMEKINYKHIRLSLYSLARLIHSNDNEQVLTNAFWALSYLADGTNDKIQVVIKTGHPSHSVITPALYIVGHIVSGDDVQTQANLVATQCVISHQALSCLLNFLTNNYEKRIEKVAC</sequence>
<dbReference type="InterPro" id="IPR011989">
    <property type="entry name" value="ARM-like"/>
</dbReference>
<dbReference type="PANTHER" id="PTHR23316">
    <property type="entry name" value="IMPORTIN ALPHA"/>
    <property type="match status" value="1"/>
</dbReference>
<dbReference type="SUPFAM" id="SSF48371">
    <property type="entry name" value="ARM repeat"/>
    <property type="match status" value="1"/>
</dbReference>
<dbReference type="OrthoDB" id="1739438at2759"/>
<dbReference type="GO" id="GO:0015031">
    <property type="term" value="P:protein transport"/>
    <property type="evidence" value="ECO:0007669"/>
    <property type="project" value="UniProtKB-KW"/>
</dbReference>
<organism evidence="4 5">
    <name type="scientific">Gossypium barbadense</name>
    <name type="common">Sea Island cotton</name>
    <name type="synonym">Hibiscus barbadensis</name>
    <dbReference type="NCBI Taxonomy" id="3634"/>
    <lineage>
        <taxon>Eukaryota</taxon>
        <taxon>Viridiplantae</taxon>
        <taxon>Streptophyta</taxon>
        <taxon>Embryophyta</taxon>
        <taxon>Tracheophyta</taxon>
        <taxon>Spermatophyta</taxon>
        <taxon>Magnoliopsida</taxon>
        <taxon>eudicotyledons</taxon>
        <taxon>Gunneridae</taxon>
        <taxon>Pentapetalae</taxon>
        <taxon>rosids</taxon>
        <taxon>malvids</taxon>
        <taxon>Malvales</taxon>
        <taxon>Malvaceae</taxon>
        <taxon>Malvoideae</taxon>
        <taxon>Gossypium</taxon>
    </lineage>
</organism>
<name>A0A2P5Y210_GOSBA</name>
<dbReference type="Proteomes" id="UP000239757">
    <property type="component" value="Unassembled WGS sequence"/>
</dbReference>
<keyword evidence="3" id="KW-0653">Protein transport</keyword>
<evidence type="ECO:0000256" key="2">
    <source>
        <dbReference type="ARBA" id="ARBA00022448"/>
    </source>
</evidence>
<evidence type="ECO:0000313" key="5">
    <source>
        <dbReference type="Proteomes" id="UP000239757"/>
    </source>
</evidence>
<protein>
    <submittedName>
        <fullName evidence="4">Uncharacterized protein</fullName>
    </submittedName>
</protein>
<accession>A0A2P5Y210</accession>
<gene>
    <name evidence="4" type="ORF">GOBAR_AA11008</name>
</gene>
<dbReference type="EMBL" id="KZ663837">
    <property type="protein sequence ID" value="PPS09640.1"/>
    <property type="molecule type" value="Genomic_DNA"/>
</dbReference>
<dbReference type="InterPro" id="IPR016024">
    <property type="entry name" value="ARM-type_fold"/>
</dbReference>
<evidence type="ECO:0000256" key="3">
    <source>
        <dbReference type="ARBA" id="ARBA00022927"/>
    </source>
</evidence>